<dbReference type="InterPro" id="IPR012334">
    <property type="entry name" value="Pectin_lyas_fold"/>
</dbReference>
<dbReference type="SUPFAM" id="SSF51126">
    <property type="entry name" value="Pectin lyase-like"/>
    <property type="match status" value="1"/>
</dbReference>
<evidence type="ECO:0000259" key="1">
    <source>
        <dbReference type="Pfam" id="PF03906"/>
    </source>
</evidence>
<dbReference type="Pfam" id="PF03906">
    <property type="entry name" value="Phage_T7_tail"/>
    <property type="match status" value="1"/>
</dbReference>
<comment type="caution">
    <text evidence="2">The sequence shown here is derived from an EMBL/GenBank/DDBJ whole genome shotgun (WGS) entry which is preliminary data.</text>
</comment>
<gene>
    <name evidence="2" type="ORF">BKE38_08585</name>
</gene>
<proteinExistence type="predicted"/>
<sequence>MAEHIRIGDIAPRVHYAADGAQTVFVYPFPIFEASDLELRIDGVAQPASAYAVSGAGSSNGGSVTLAVAPAAGSRLLLRRVLPVQRITDFQPNGLLRAATLNEELDRQVAFTQELREELTGTLRASPNDLPASLVLPDKAGRANRVLGFDSLGNATALPRDPVMQAPFGGAIPRSIADKLAERLTARDFGAMGDGVTDDGPALQAAMAAAGASGKFLEIGEGTHRTTIPLVFPGASAGLVMRGSILYAGPGGETALTIGDGAAVRNQAKYFHGIRVLRATITDWLDERDIGVLLRNLDSCVVEVRQVEGFTIGIRSLGVERGVEDSNIHLGRIVNNGIGLDVRTQTAGAWNTSVRYYGGHFAHGQSVNVDRDRYGVRFSAEPGAYVAHNRHVFHGPAFELQSRDKPCTGIPFLMQVNSRAVMVYGMRMEGCDPFVARHTAGAQDHVYEVAWASQGYNVSIDYAATATRVGSVVRALHQAVGHREALRLVGDIPNLRAAAIRWSATETGFEKLAALSTNVSGSPTTLPQFSFKALDNYTLTDSGVLLTGGRALGFVVDTRSCKEFALAVDADEPRLIVQCFDAAMTLITEPLHGAQVRASGMSMAWAETPRWWQGNADNADASLTRLQTLRVGDGVAYAIIGVARLARDYEVRAMRLYCDPGFAPPLLYGQPNLPHGKRELVAELAWDPPSIAAGGSAQIGVSVPGVHTGDFVQAAFSRPTTGIVFHANVGADGLITVTAWNRHTDAIDLAAGTIRVRAVKA</sequence>
<dbReference type="Gene3D" id="2.160.20.10">
    <property type="entry name" value="Single-stranded right-handed beta-helix, Pectin lyase-like"/>
    <property type="match status" value="1"/>
</dbReference>
<evidence type="ECO:0000313" key="2">
    <source>
        <dbReference type="EMBL" id="ONG55714.1"/>
    </source>
</evidence>
<dbReference type="EMBL" id="MLCO01000069">
    <property type="protein sequence ID" value="ONG55714.1"/>
    <property type="molecule type" value="Genomic_DNA"/>
</dbReference>
<dbReference type="AlphaFoldDB" id="A0A1V2H3W3"/>
<dbReference type="GO" id="GO:0016787">
    <property type="term" value="F:hydrolase activity"/>
    <property type="evidence" value="ECO:0007669"/>
    <property type="project" value="UniProtKB-KW"/>
</dbReference>
<evidence type="ECO:0000313" key="3">
    <source>
        <dbReference type="Proteomes" id="UP000188879"/>
    </source>
</evidence>
<dbReference type="InterPro" id="IPR005604">
    <property type="entry name" value="Phage_T7_tail_fibre-like_N"/>
</dbReference>
<protein>
    <submittedName>
        <fullName evidence="2">Hydrolase</fullName>
    </submittedName>
</protein>
<feature type="domain" description="Bacteriophage T7 tail fibre protein-like N-terminal" evidence="1">
    <location>
        <begin position="13"/>
        <end position="120"/>
    </location>
</feature>
<accession>A0A1V2H3W3</accession>
<organism evidence="2 3">
    <name type="scientific">Teichococcus deserti</name>
    <dbReference type="NCBI Taxonomy" id="1817963"/>
    <lineage>
        <taxon>Bacteria</taxon>
        <taxon>Pseudomonadati</taxon>
        <taxon>Pseudomonadota</taxon>
        <taxon>Alphaproteobacteria</taxon>
        <taxon>Acetobacterales</taxon>
        <taxon>Roseomonadaceae</taxon>
        <taxon>Roseomonas</taxon>
    </lineage>
</organism>
<name>A0A1V2H3W3_9PROT</name>
<dbReference type="Proteomes" id="UP000188879">
    <property type="component" value="Unassembled WGS sequence"/>
</dbReference>
<dbReference type="RefSeq" id="WP_076956938.1">
    <property type="nucleotide sequence ID" value="NZ_MLCO01000069.1"/>
</dbReference>
<dbReference type="InterPro" id="IPR011050">
    <property type="entry name" value="Pectin_lyase_fold/virulence"/>
</dbReference>
<keyword evidence="3" id="KW-1185">Reference proteome</keyword>
<dbReference type="OrthoDB" id="5461292at2"/>
<keyword evidence="2" id="KW-0378">Hydrolase</keyword>
<reference evidence="2 3" key="1">
    <citation type="submission" date="2016-10" db="EMBL/GenBank/DDBJ databases">
        <title>Draft Genome sequence of Roseomonas sp. strain M3.</title>
        <authorList>
            <person name="Subhash Y."/>
            <person name="Lee S."/>
        </authorList>
    </citation>
    <scope>NUCLEOTIDE SEQUENCE [LARGE SCALE GENOMIC DNA]</scope>
    <source>
        <strain evidence="2 3">M3</strain>
    </source>
</reference>